<dbReference type="Pfam" id="PF07103">
    <property type="entry name" value="DUF1365"/>
    <property type="match status" value="1"/>
</dbReference>
<proteinExistence type="predicted"/>
<dbReference type="PANTHER" id="PTHR33973:SF4">
    <property type="entry name" value="OS07G0153300 PROTEIN"/>
    <property type="match status" value="1"/>
</dbReference>
<feature type="transmembrane region" description="Helical" evidence="1">
    <location>
        <begin position="36"/>
        <end position="61"/>
    </location>
</feature>
<evidence type="ECO:0000313" key="2">
    <source>
        <dbReference type="EMBL" id="EGO60655.1"/>
    </source>
</evidence>
<evidence type="ECO:0000256" key="1">
    <source>
        <dbReference type="SAM" id="Phobius"/>
    </source>
</evidence>
<feature type="transmembrane region" description="Helical" evidence="1">
    <location>
        <begin position="6"/>
        <end position="24"/>
    </location>
</feature>
<evidence type="ECO:0000313" key="3">
    <source>
        <dbReference type="Proteomes" id="UP000008065"/>
    </source>
</evidence>
<feature type="transmembrane region" description="Helical" evidence="1">
    <location>
        <begin position="73"/>
        <end position="94"/>
    </location>
</feature>
<dbReference type="InterPro" id="IPR010775">
    <property type="entry name" value="DUF1365"/>
</dbReference>
<dbReference type="VEuPathDB" id="FungiDB:NEUTE1DRAFT_127485"/>
<dbReference type="Proteomes" id="UP000008065">
    <property type="component" value="Unassembled WGS sequence"/>
</dbReference>
<dbReference type="GeneID" id="20825099"/>
<dbReference type="EMBL" id="GL891302">
    <property type="protein sequence ID" value="EGO60655.1"/>
    <property type="molecule type" value="Genomic_DNA"/>
</dbReference>
<name>F8MDL7_NEUT8</name>
<dbReference type="HOGENOM" id="CLU_020424_1_0_1"/>
<sequence>MDGWCLLQAGTCISFIPSALISPMNGLCRTAVVGSLVNYVGFLTLYAGFFDATLLVFFILVRNGFFGETTLEIYARAAKILAVVAIVFLLFQLLQLFRLRWTSVEIPKWDGAGQILLLPCRTTHTRLSPKSHTFSYAYLVVGVPVGYRGNAANMVSVGVKQISDWTSWFSSSSRLQKGWFDVDASDYLQRQSGELTLREKLDSYLQTQGVDPATYPHAYLVTAARFLCYHFNPVSFWYLYDSHKSLAAMILEVNNTFGERHMYFLKRNYQSSCLNYHLQSNPADYEKQTAGAINEQANGIPFTQAWPKVFHVSPFNSRQGHYSMTATDPLSPRNDGKPIVNVTIRLSTSEGHDKLVASLHHEGPAIDPFSMTTYQKARFIGSWGWVGFATAPRILFQARALFFYRQLHIWFRPEPSKGTIARNANPIESQLEKIFRRFLRHLVEKATIPLEVSYNASGIAHVTERMLSPEAADGERSIERLEFKVLTPAFYSRFVYYAHDIEAFLSEMNENCTIWLSNPKVLPALALRKTFPPPLSISNPWEFLAFKCIQRLRRRPDSIERPLTSNAVPRTRQAAVDIRNFRPSFMDAYVLTHEDPATKAAYKECVLKLFLADRIAFGYVSVLEVQRFVALAWFAWMLAWPPWRGSC</sequence>
<evidence type="ECO:0008006" key="4">
    <source>
        <dbReference type="Google" id="ProtNLM"/>
    </source>
</evidence>
<dbReference type="OrthoDB" id="3340520at2759"/>
<dbReference type="PANTHER" id="PTHR33973">
    <property type="entry name" value="OS07G0153300 PROTEIN"/>
    <property type="match status" value="1"/>
</dbReference>
<reference evidence="3" key="1">
    <citation type="journal article" date="2011" name="Genetics">
        <title>Massive changes in genome architecture accompany the transition to self-fertility in the filamentous fungus Neurospora tetrasperma.</title>
        <authorList>
            <person name="Ellison C.E."/>
            <person name="Stajich J.E."/>
            <person name="Jacobson D.J."/>
            <person name="Natvig D.O."/>
            <person name="Lapidus A."/>
            <person name="Foster B."/>
            <person name="Aerts A."/>
            <person name="Riley R."/>
            <person name="Lindquist E.A."/>
            <person name="Grigoriev I.V."/>
            <person name="Taylor J.W."/>
        </authorList>
    </citation>
    <scope>NUCLEOTIDE SEQUENCE [LARGE SCALE GENOMIC DNA]</scope>
    <source>
        <strain evidence="3">FGSC 2508 / P0657</strain>
    </source>
</reference>
<accession>F8MDL7</accession>
<dbReference type="RefSeq" id="XP_009847891.1">
    <property type="nucleotide sequence ID" value="XM_009849589.1"/>
</dbReference>
<dbReference type="KEGG" id="nte:NEUTE1DRAFT127485"/>
<keyword evidence="3" id="KW-1185">Reference proteome</keyword>
<keyword evidence="1" id="KW-0812">Transmembrane</keyword>
<keyword evidence="1" id="KW-1133">Transmembrane helix</keyword>
<dbReference type="AlphaFoldDB" id="F8MDL7"/>
<organism evidence="2 3">
    <name type="scientific">Neurospora tetrasperma (strain FGSC 2508 / ATCC MYA-4615 / P0657)</name>
    <dbReference type="NCBI Taxonomy" id="510951"/>
    <lineage>
        <taxon>Eukaryota</taxon>
        <taxon>Fungi</taxon>
        <taxon>Dikarya</taxon>
        <taxon>Ascomycota</taxon>
        <taxon>Pezizomycotina</taxon>
        <taxon>Sordariomycetes</taxon>
        <taxon>Sordariomycetidae</taxon>
        <taxon>Sordariales</taxon>
        <taxon>Sordariaceae</taxon>
        <taxon>Neurospora</taxon>
    </lineage>
</organism>
<keyword evidence="1" id="KW-0472">Membrane</keyword>
<gene>
    <name evidence="2" type="ORF">NEUTE1DRAFT_127485</name>
</gene>
<protein>
    <recommendedName>
        <fullName evidence="4">DUF1365-domain-containing protein</fullName>
    </recommendedName>
</protein>